<organism evidence="1 2">
    <name type="scientific">Williamsia limnetica</name>
    <dbReference type="NCBI Taxonomy" id="882452"/>
    <lineage>
        <taxon>Bacteria</taxon>
        <taxon>Bacillati</taxon>
        <taxon>Actinomycetota</taxon>
        <taxon>Actinomycetes</taxon>
        <taxon>Mycobacteriales</taxon>
        <taxon>Nocardiaceae</taxon>
        <taxon>Williamsia</taxon>
    </lineage>
</organism>
<proteinExistence type="predicted"/>
<evidence type="ECO:0000313" key="1">
    <source>
        <dbReference type="EMBL" id="PYE18538.1"/>
    </source>
</evidence>
<dbReference type="Gene3D" id="2.60.120.10">
    <property type="entry name" value="Jelly Rolls"/>
    <property type="match status" value="1"/>
</dbReference>
<name>A0A318RKJ1_WILLI</name>
<accession>A0A318RKJ1</accession>
<dbReference type="RefSeq" id="WP_110468975.1">
    <property type="nucleotide sequence ID" value="NZ_QJSP01000004.1"/>
</dbReference>
<evidence type="ECO:0000313" key="2">
    <source>
        <dbReference type="Proteomes" id="UP000247591"/>
    </source>
</evidence>
<keyword evidence="2" id="KW-1185">Reference proteome</keyword>
<dbReference type="AlphaFoldDB" id="A0A318RKJ1"/>
<dbReference type="SUPFAM" id="SSF51182">
    <property type="entry name" value="RmlC-like cupins"/>
    <property type="match status" value="1"/>
</dbReference>
<protein>
    <recommendedName>
        <fullName evidence="3">Mannose-6-phosphate isomerase-like protein (Cupin superfamily)</fullName>
    </recommendedName>
</protein>
<sequence length="137" mass="15241">MTDTPAYSGEAIPPTPGDTLVFENDRVRVWSMTLEPGGMFDFHQHHHDHVVIWPDAGDVQGQELGDAEWGIAQHADPGFVLYKTVGSSKPLHPHRIRNLGGEKVTHFIIELLETSPSAVELPWQHNDRGSFTTPDGR</sequence>
<reference evidence="1 2" key="1">
    <citation type="submission" date="2018-06" db="EMBL/GenBank/DDBJ databases">
        <title>Genomic Encyclopedia of Type Strains, Phase IV (KMG-IV): sequencing the most valuable type-strain genomes for metagenomic binning, comparative biology and taxonomic classification.</title>
        <authorList>
            <person name="Goeker M."/>
        </authorList>
    </citation>
    <scope>NUCLEOTIDE SEQUENCE [LARGE SCALE GENOMIC DNA]</scope>
    <source>
        <strain evidence="1 2">DSM 45521</strain>
    </source>
</reference>
<evidence type="ECO:0008006" key="3">
    <source>
        <dbReference type="Google" id="ProtNLM"/>
    </source>
</evidence>
<comment type="caution">
    <text evidence="1">The sequence shown here is derived from an EMBL/GenBank/DDBJ whole genome shotgun (WGS) entry which is preliminary data.</text>
</comment>
<dbReference type="EMBL" id="QJSP01000004">
    <property type="protein sequence ID" value="PYE18538.1"/>
    <property type="molecule type" value="Genomic_DNA"/>
</dbReference>
<dbReference type="OrthoDB" id="7060081at2"/>
<dbReference type="InterPro" id="IPR011051">
    <property type="entry name" value="RmlC_Cupin_sf"/>
</dbReference>
<dbReference type="Proteomes" id="UP000247591">
    <property type="component" value="Unassembled WGS sequence"/>
</dbReference>
<gene>
    <name evidence="1" type="ORF">DFR67_104117</name>
</gene>
<dbReference type="InterPro" id="IPR014710">
    <property type="entry name" value="RmlC-like_jellyroll"/>
</dbReference>